<organism evidence="3 4">
    <name type="scientific">Tupaia chinensis</name>
    <name type="common">Chinese tree shrew</name>
    <name type="synonym">Tupaia belangeri chinensis</name>
    <dbReference type="NCBI Taxonomy" id="246437"/>
    <lineage>
        <taxon>Eukaryota</taxon>
        <taxon>Metazoa</taxon>
        <taxon>Chordata</taxon>
        <taxon>Craniata</taxon>
        <taxon>Vertebrata</taxon>
        <taxon>Euteleostomi</taxon>
        <taxon>Mammalia</taxon>
        <taxon>Eutheria</taxon>
        <taxon>Euarchontoglires</taxon>
        <taxon>Scandentia</taxon>
        <taxon>Tupaiidae</taxon>
        <taxon>Tupaia</taxon>
    </lineage>
</organism>
<gene>
    <name evidence="3" type="ORF">TREES_T100001659</name>
</gene>
<dbReference type="Proteomes" id="UP000011518">
    <property type="component" value="Unassembled WGS sequence"/>
</dbReference>
<proteinExistence type="predicted"/>
<keyword evidence="2" id="KW-0472">Membrane</keyword>
<dbReference type="EMBL" id="KB320797">
    <property type="protein sequence ID" value="ELW62906.1"/>
    <property type="molecule type" value="Genomic_DNA"/>
</dbReference>
<dbReference type="AlphaFoldDB" id="L9KJH9"/>
<sequence>MSPVLQLLLQPTAVGLGAGALQHRAMLALPSLSTLPGPRSGSGLSTEVGHPRATWLHRPLESGDMANTSTPRSTREHHPGQPLGLPGRKRNGRRLGCGSGRRREEPQPENAGAYIQGSVPKACLGLDPSPTRETEVSSWTSQCEADSGRSLHSPPPPAVNESWFTRAQVLTRASEDPHCNAREGGSEGRSASSVVIPTRHCPGLSRRGAMQGSYTRKAFADIFVFGLAYHWREQVRLMSKTACTLGVYLPGPSWSLLMRSKSELLKCACHPKEAVTYRGFSNFNWSTIAYGLPLRLNEMKRPTSSHTEVLGRFAFVAVIVAAAVVALTVALWLLHTAAPLHSSAGAQRLTTAGRGYHVVPTGARGRFRSCGPPPNQRPSAASYWMATGQRATALAAAHGSGGMDGRFCPGDTGVLAKQHSDVEGTAAGPSTGRLQVTEFSNVHAGEARRCLGGCFGITW</sequence>
<feature type="region of interest" description="Disordered" evidence="1">
    <location>
        <begin position="175"/>
        <end position="194"/>
    </location>
</feature>
<keyword evidence="2" id="KW-1133">Transmembrane helix</keyword>
<reference evidence="4" key="1">
    <citation type="submission" date="2012-07" db="EMBL/GenBank/DDBJ databases">
        <title>Genome of the Chinese tree shrew, a rising model animal genetically related to primates.</title>
        <authorList>
            <person name="Zhang G."/>
            <person name="Fan Y."/>
            <person name="Yao Y."/>
            <person name="Huang Z."/>
        </authorList>
    </citation>
    <scope>NUCLEOTIDE SEQUENCE [LARGE SCALE GENOMIC DNA]</scope>
</reference>
<name>L9KJH9_TUPCH</name>
<keyword evidence="4" id="KW-1185">Reference proteome</keyword>
<evidence type="ECO:0000313" key="4">
    <source>
        <dbReference type="Proteomes" id="UP000011518"/>
    </source>
</evidence>
<reference evidence="4" key="2">
    <citation type="journal article" date="2013" name="Nat. Commun.">
        <title>Genome of the Chinese tree shrew.</title>
        <authorList>
            <person name="Fan Y."/>
            <person name="Huang Z.Y."/>
            <person name="Cao C.C."/>
            <person name="Chen C.S."/>
            <person name="Chen Y.X."/>
            <person name="Fan D.D."/>
            <person name="He J."/>
            <person name="Hou H.L."/>
            <person name="Hu L."/>
            <person name="Hu X.T."/>
            <person name="Jiang X.T."/>
            <person name="Lai R."/>
            <person name="Lang Y.S."/>
            <person name="Liang B."/>
            <person name="Liao S.G."/>
            <person name="Mu D."/>
            <person name="Ma Y.Y."/>
            <person name="Niu Y.Y."/>
            <person name="Sun X.Q."/>
            <person name="Xia J.Q."/>
            <person name="Xiao J."/>
            <person name="Xiong Z.Q."/>
            <person name="Xu L."/>
            <person name="Yang L."/>
            <person name="Zhang Y."/>
            <person name="Zhao W."/>
            <person name="Zhao X.D."/>
            <person name="Zheng Y.T."/>
            <person name="Zhou J.M."/>
            <person name="Zhu Y.B."/>
            <person name="Zhang G.J."/>
            <person name="Wang J."/>
            <person name="Yao Y.G."/>
        </authorList>
    </citation>
    <scope>NUCLEOTIDE SEQUENCE [LARGE SCALE GENOMIC DNA]</scope>
</reference>
<evidence type="ECO:0000256" key="2">
    <source>
        <dbReference type="SAM" id="Phobius"/>
    </source>
</evidence>
<feature type="transmembrane region" description="Helical" evidence="2">
    <location>
        <begin position="309"/>
        <end position="334"/>
    </location>
</feature>
<protein>
    <submittedName>
        <fullName evidence="3">Uncharacterized protein</fullName>
    </submittedName>
</protein>
<accession>L9KJH9</accession>
<evidence type="ECO:0000313" key="3">
    <source>
        <dbReference type="EMBL" id="ELW62906.1"/>
    </source>
</evidence>
<dbReference type="InParanoid" id="L9KJH9"/>
<feature type="region of interest" description="Disordered" evidence="1">
    <location>
        <begin position="34"/>
        <end position="160"/>
    </location>
</feature>
<feature type="compositionally biased region" description="Basic and acidic residues" evidence="1">
    <location>
        <begin position="175"/>
        <end position="186"/>
    </location>
</feature>
<keyword evidence="2" id="KW-0812">Transmembrane</keyword>
<evidence type="ECO:0000256" key="1">
    <source>
        <dbReference type="SAM" id="MobiDB-lite"/>
    </source>
</evidence>